<evidence type="ECO:0000256" key="1">
    <source>
        <dbReference type="ARBA" id="ARBA00022801"/>
    </source>
</evidence>
<reference evidence="3" key="2">
    <citation type="submission" date="2023-03" db="EMBL/GenBank/DDBJ databases">
        <authorList>
            <person name="Zhang Z."/>
        </authorList>
    </citation>
    <scope>NUCLEOTIDE SEQUENCE</scope>
    <source>
        <strain evidence="3">DSA</strain>
    </source>
</reference>
<dbReference type="SMART" id="SM00939">
    <property type="entry name" value="PepX_C"/>
    <property type="match status" value="1"/>
</dbReference>
<dbReference type="AlphaFoldDB" id="A0AAW7Z883"/>
<dbReference type="GO" id="GO:0008239">
    <property type="term" value="F:dipeptidyl-peptidase activity"/>
    <property type="evidence" value="ECO:0007669"/>
    <property type="project" value="InterPro"/>
</dbReference>
<dbReference type="InterPro" id="IPR013736">
    <property type="entry name" value="Xaa-Pro_dipept_C"/>
</dbReference>
<protein>
    <submittedName>
        <fullName evidence="3">CocE/NonD family hydrolase</fullName>
    </submittedName>
</protein>
<reference evidence="3" key="1">
    <citation type="journal article" date="2023" name="J. Hazard. Mater.">
        <title>Anaerobic biodegradation of pyrene and benzo[a]pyrene by a new sulfate-reducing Desulforamulus aquiferis strain DSA.</title>
        <authorList>
            <person name="Zhang Z."/>
            <person name="Sun J."/>
            <person name="Gong X."/>
            <person name="Wang C."/>
            <person name="Wang H."/>
        </authorList>
    </citation>
    <scope>NUCLEOTIDE SEQUENCE</scope>
    <source>
        <strain evidence="3">DSA</strain>
    </source>
</reference>
<dbReference type="Pfam" id="PF08530">
    <property type="entry name" value="PepX_C"/>
    <property type="match status" value="1"/>
</dbReference>
<dbReference type="SUPFAM" id="SSF53474">
    <property type="entry name" value="alpha/beta-Hydrolases"/>
    <property type="match status" value="1"/>
</dbReference>
<dbReference type="NCBIfam" id="TIGR00976">
    <property type="entry name" value="CocE_NonD"/>
    <property type="match status" value="1"/>
</dbReference>
<dbReference type="PANTHER" id="PTHR43056">
    <property type="entry name" value="PEPTIDASE S9 PROLYL OLIGOPEPTIDASE"/>
    <property type="match status" value="1"/>
</dbReference>
<feature type="domain" description="Xaa-Pro dipeptidyl-peptidase C-terminal" evidence="2">
    <location>
        <begin position="305"/>
        <end position="541"/>
    </location>
</feature>
<evidence type="ECO:0000259" key="2">
    <source>
        <dbReference type="SMART" id="SM00939"/>
    </source>
</evidence>
<keyword evidence="1 3" id="KW-0378">Hydrolase</keyword>
<dbReference type="InterPro" id="IPR029058">
    <property type="entry name" value="AB_hydrolase_fold"/>
</dbReference>
<name>A0AAW7Z883_9FIRM</name>
<gene>
    <name evidence="3" type="ORF">P6N53_01170</name>
</gene>
<keyword evidence="4" id="KW-1185">Reference proteome</keyword>
<dbReference type="InterPro" id="IPR005674">
    <property type="entry name" value="CocE/Ser_esterase"/>
</dbReference>
<dbReference type="Gene3D" id="1.10.3020.10">
    <property type="entry name" value="alpha-amino acid ester hydrolase ( Helical cap domain)"/>
    <property type="match status" value="1"/>
</dbReference>
<dbReference type="Pfam" id="PF02129">
    <property type="entry name" value="Peptidase_S15"/>
    <property type="match status" value="1"/>
</dbReference>
<dbReference type="RefSeq" id="WP_304540492.1">
    <property type="nucleotide sequence ID" value="NZ_JARPTC010000002.1"/>
</dbReference>
<dbReference type="SUPFAM" id="SSF49785">
    <property type="entry name" value="Galactose-binding domain-like"/>
    <property type="match status" value="1"/>
</dbReference>
<dbReference type="Gene3D" id="2.60.120.260">
    <property type="entry name" value="Galactose-binding domain-like"/>
    <property type="match status" value="1"/>
</dbReference>
<evidence type="ECO:0000313" key="3">
    <source>
        <dbReference type="EMBL" id="MDO7785840.1"/>
    </source>
</evidence>
<proteinExistence type="predicted"/>
<evidence type="ECO:0000313" key="4">
    <source>
        <dbReference type="Proteomes" id="UP001172911"/>
    </source>
</evidence>
<dbReference type="InterPro" id="IPR050585">
    <property type="entry name" value="Xaa-Pro_dipeptidyl-ppase/CocE"/>
</dbReference>
<dbReference type="Proteomes" id="UP001172911">
    <property type="component" value="Unassembled WGS sequence"/>
</dbReference>
<comment type="caution">
    <text evidence="3">The sequence shown here is derived from an EMBL/GenBank/DDBJ whole genome shotgun (WGS) entry which is preliminary data.</text>
</comment>
<dbReference type="Gene3D" id="3.40.50.1820">
    <property type="entry name" value="alpha/beta hydrolase"/>
    <property type="match status" value="1"/>
</dbReference>
<dbReference type="PANTHER" id="PTHR43056:SF10">
    <property type="entry name" value="COCE_NOND FAMILY, PUTATIVE (AFU_ORTHOLOGUE AFUA_7G00600)-RELATED"/>
    <property type="match status" value="1"/>
</dbReference>
<dbReference type="EMBL" id="JARPTC010000002">
    <property type="protein sequence ID" value="MDO7785840.1"/>
    <property type="molecule type" value="Genomic_DNA"/>
</dbReference>
<dbReference type="InterPro" id="IPR000383">
    <property type="entry name" value="Xaa-Pro-like_dom"/>
</dbReference>
<accession>A0AAW7Z883</accession>
<dbReference type="InterPro" id="IPR008979">
    <property type="entry name" value="Galactose-bd-like_sf"/>
</dbReference>
<organism evidence="3 4">
    <name type="scientific">Desulforamulus aquiferis</name>
    <dbReference type="NCBI Taxonomy" id="1397668"/>
    <lineage>
        <taxon>Bacteria</taxon>
        <taxon>Bacillati</taxon>
        <taxon>Bacillota</taxon>
        <taxon>Clostridia</taxon>
        <taxon>Eubacteriales</taxon>
        <taxon>Peptococcaceae</taxon>
        <taxon>Desulforamulus</taxon>
    </lineage>
</organism>
<sequence length="551" mass="61809">MSLMSKMLSKSAKLPPAETRLIGKERDLEIIMTDGAVLLADHYYPLDLKNRPTIVTQSVYNNRKMGISNIEILVEQGFQVLVVSSRGTGGSSGVLNPFHQERSDCTDVIQWLKQQSWFNGVLGTHGASYLGYTQWAFAATGDECLKAMSTCLVGANAYDFIYDGGAFNLEIFYAWIGMVDALNKSFFAHLKNSILGTKKRSENLKSLPLESLDVSQTGKEENYWREWLAHPSKEDKYWISANFQKDISKVDVPNHMVTGWYDVMLPSLMKDYDLLCSSGKRPFLTIGPWSHFEGEASFQSLHHSIIWMRAMLLGEKKLLRKNPVQVYVMGANEWREYDSFPPTGIADQTLFLQPGKKLSKNKAPDSQPDTYIYDPSNPTPSVGGAYRMAGSGKSVVDNSELEARNDVLIYETEALINDLEIIGRCEVTLFFSSSVSCPDFFVRVCDVHPNGASYNVCDGILRVAPENKQYQGEEVYKITVELAPTAYRFLKGHKIRLQVSSGSFPRFNRNLGTNDSIGKDTTFVKAKQQIFHDQLLSSCIYLPVMNGALNN</sequence>